<dbReference type="CDD" id="cd12797">
    <property type="entry name" value="M23_peptidase"/>
    <property type="match status" value="1"/>
</dbReference>
<comment type="caution">
    <text evidence="2">The sequence shown here is derived from an EMBL/GenBank/DDBJ whole genome shotgun (WGS) entry which is preliminary data.</text>
</comment>
<keyword evidence="2" id="KW-0378">Hydrolase</keyword>
<dbReference type="Gene3D" id="2.70.70.10">
    <property type="entry name" value="Glucose Permease (Domain IIA)"/>
    <property type="match status" value="1"/>
</dbReference>
<accession>A0ABT7EFK3</accession>
<sequence>MKLLKYVFLTLLVAIVISGLLPQSLHIPVRGATVNDWNQSTFWYEPWGTSGVHKGIDIFGKKGTYVLSASSGVVLFAGQVNKGGKVVAVLGPKWRIHYYAHLQSYSTYQGQWLSSGESIGTLGDTGNAKDKPAHVHYSILSLIPLPWHATLETQGWKKMFYLDPGKALME</sequence>
<evidence type="ECO:0000259" key="1">
    <source>
        <dbReference type="Pfam" id="PF01551"/>
    </source>
</evidence>
<dbReference type="EMBL" id="JASJUT010000001">
    <property type="protein sequence ID" value="MDK2594055.1"/>
    <property type="molecule type" value="Genomic_DNA"/>
</dbReference>
<reference evidence="2 3" key="1">
    <citation type="submission" date="2023-05" db="EMBL/GenBank/DDBJ databases">
        <title>Pseudoalteromonas ardens sp. nov., Pseudoalteromonas obscura sp. nov., and Pseudoalteromonas umbrosa sp. nov., isolated from the coral Montipora capitata.</title>
        <authorList>
            <person name="Thomas E.M."/>
            <person name="Smith E.M."/>
            <person name="Papke E."/>
            <person name="Shlafstein M.D."/>
            <person name="Oline D.K."/>
            <person name="Videau P."/>
            <person name="Saw J.H."/>
            <person name="Strangman W.K."/>
            <person name="Ushijima B."/>
        </authorList>
    </citation>
    <scope>NUCLEOTIDE SEQUENCE [LARGE SCALE GENOMIC DNA]</scope>
    <source>
        <strain evidence="2 3">P94</strain>
    </source>
</reference>
<dbReference type="PANTHER" id="PTHR21666:SF268">
    <property type="entry name" value="PEPTIDASE M23 DOMAIN-CONTAINING PROTEIN"/>
    <property type="match status" value="1"/>
</dbReference>
<dbReference type="InterPro" id="IPR011055">
    <property type="entry name" value="Dup_hybrid_motif"/>
</dbReference>
<dbReference type="RefSeq" id="WP_284136305.1">
    <property type="nucleotide sequence ID" value="NZ_JASJUT010000001.1"/>
</dbReference>
<dbReference type="GO" id="GO:0016787">
    <property type="term" value="F:hydrolase activity"/>
    <property type="evidence" value="ECO:0007669"/>
    <property type="project" value="UniProtKB-KW"/>
</dbReference>
<name>A0ABT7EFK3_9GAMM</name>
<dbReference type="PANTHER" id="PTHR21666">
    <property type="entry name" value="PEPTIDASE-RELATED"/>
    <property type="match status" value="1"/>
</dbReference>
<evidence type="ECO:0000313" key="2">
    <source>
        <dbReference type="EMBL" id="MDK2594055.1"/>
    </source>
</evidence>
<evidence type="ECO:0000313" key="3">
    <source>
        <dbReference type="Proteomes" id="UP001231915"/>
    </source>
</evidence>
<proteinExistence type="predicted"/>
<protein>
    <submittedName>
        <fullName evidence="2">M23 family metallopeptidase</fullName>
        <ecNumber evidence="2">3.4.-.-</ecNumber>
    </submittedName>
</protein>
<dbReference type="InterPro" id="IPR016047">
    <property type="entry name" value="M23ase_b-sheet_dom"/>
</dbReference>
<feature type="domain" description="M23ase beta-sheet core" evidence="1">
    <location>
        <begin position="52"/>
        <end position="139"/>
    </location>
</feature>
<dbReference type="Proteomes" id="UP001231915">
    <property type="component" value="Unassembled WGS sequence"/>
</dbReference>
<dbReference type="Pfam" id="PF01551">
    <property type="entry name" value="Peptidase_M23"/>
    <property type="match status" value="1"/>
</dbReference>
<keyword evidence="3" id="KW-1185">Reference proteome</keyword>
<organism evidence="2 3">
    <name type="scientific">Pseudoalteromonas obscura</name>
    <dbReference type="NCBI Taxonomy" id="3048491"/>
    <lineage>
        <taxon>Bacteria</taxon>
        <taxon>Pseudomonadati</taxon>
        <taxon>Pseudomonadota</taxon>
        <taxon>Gammaproteobacteria</taxon>
        <taxon>Alteromonadales</taxon>
        <taxon>Pseudoalteromonadaceae</taxon>
        <taxon>Pseudoalteromonas</taxon>
    </lineage>
</organism>
<dbReference type="EC" id="3.4.-.-" evidence="2"/>
<gene>
    <name evidence="2" type="ORF">QNM18_03095</name>
</gene>
<dbReference type="SUPFAM" id="SSF51261">
    <property type="entry name" value="Duplicated hybrid motif"/>
    <property type="match status" value="1"/>
</dbReference>
<dbReference type="InterPro" id="IPR050570">
    <property type="entry name" value="Cell_wall_metabolism_enzyme"/>
</dbReference>